<dbReference type="Proteomes" id="UP000054359">
    <property type="component" value="Unassembled WGS sequence"/>
</dbReference>
<protein>
    <submittedName>
        <fullName evidence="2">Uncharacterized protein</fullName>
    </submittedName>
</protein>
<sequence>MEDENSSKRRTCTSMLSTKVCPSRTQLKVRGGSPSRQEQTSWKRSPFLNSSSRGRG</sequence>
<feature type="compositionally biased region" description="Polar residues" evidence="1">
    <location>
        <begin position="34"/>
        <end position="56"/>
    </location>
</feature>
<accession>A0A087TFY5</accession>
<name>A0A087TFY5_STEMI</name>
<keyword evidence="3" id="KW-1185">Reference proteome</keyword>
<feature type="region of interest" description="Disordered" evidence="1">
    <location>
        <begin position="1"/>
        <end position="56"/>
    </location>
</feature>
<dbReference type="EMBL" id="KK115033">
    <property type="protein sequence ID" value="KFM64024.1"/>
    <property type="molecule type" value="Genomic_DNA"/>
</dbReference>
<organism evidence="2 3">
    <name type="scientific">Stegodyphus mimosarum</name>
    <name type="common">African social velvet spider</name>
    <dbReference type="NCBI Taxonomy" id="407821"/>
    <lineage>
        <taxon>Eukaryota</taxon>
        <taxon>Metazoa</taxon>
        <taxon>Ecdysozoa</taxon>
        <taxon>Arthropoda</taxon>
        <taxon>Chelicerata</taxon>
        <taxon>Arachnida</taxon>
        <taxon>Araneae</taxon>
        <taxon>Araneomorphae</taxon>
        <taxon>Entelegynae</taxon>
        <taxon>Eresoidea</taxon>
        <taxon>Eresidae</taxon>
        <taxon>Stegodyphus</taxon>
    </lineage>
</organism>
<reference evidence="2 3" key="1">
    <citation type="submission" date="2013-11" db="EMBL/GenBank/DDBJ databases">
        <title>Genome sequencing of Stegodyphus mimosarum.</title>
        <authorList>
            <person name="Bechsgaard J."/>
        </authorList>
    </citation>
    <scope>NUCLEOTIDE SEQUENCE [LARGE SCALE GENOMIC DNA]</scope>
</reference>
<evidence type="ECO:0000313" key="3">
    <source>
        <dbReference type="Proteomes" id="UP000054359"/>
    </source>
</evidence>
<evidence type="ECO:0000256" key="1">
    <source>
        <dbReference type="SAM" id="MobiDB-lite"/>
    </source>
</evidence>
<gene>
    <name evidence="2" type="ORF">X975_15551</name>
</gene>
<dbReference type="AlphaFoldDB" id="A0A087TFY5"/>
<feature type="non-terminal residue" evidence="2">
    <location>
        <position position="56"/>
    </location>
</feature>
<proteinExistence type="predicted"/>
<evidence type="ECO:0000313" key="2">
    <source>
        <dbReference type="EMBL" id="KFM64024.1"/>
    </source>
</evidence>